<organism evidence="1 2">
    <name type="scientific">Neisseria flavescens NRL30031/H210</name>
    <dbReference type="NCBI Taxonomy" id="546264"/>
    <lineage>
        <taxon>Bacteria</taxon>
        <taxon>Pseudomonadati</taxon>
        <taxon>Pseudomonadota</taxon>
        <taxon>Betaproteobacteria</taxon>
        <taxon>Neisseriales</taxon>
        <taxon>Neisseriaceae</taxon>
        <taxon>Neisseria</taxon>
    </lineage>
</organism>
<proteinExistence type="predicted"/>
<evidence type="ECO:0000313" key="2">
    <source>
        <dbReference type="Proteomes" id="UP000004457"/>
    </source>
</evidence>
<dbReference type="Proteomes" id="UP000004457">
    <property type="component" value="Unassembled WGS sequence"/>
</dbReference>
<protein>
    <submittedName>
        <fullName evidence="1">Uncharacterized protein</fullName>
    </submittedName>
</protein>
<comment type="caution">
    <text evidence="1">The sequence shown here is derived from an EMBL/GenBank/DDBJ whole genome shotgun (WGS) entry which is preliminary data.</text>
</comment>
<dbReference type="EMBL" id="ACEN01000080">
    <property type="protein sequence ID" value="EEG33156.1"/>
    <property type="molecule type" value="Genomic_DNA"/>
</dbReference>
<sequence length="144" mass="15057">MSDNLKNILNGFAQFVGEKDKELKASLTLNIETAKNGAVESAATAADAKIATAKSDLKQEIQTAYEAAIAALKTELVGGASEELDTFKELADELAKLKADGSDAPAAVLAKVTEIKQTADAVKAELEAVTLQELKDKFAAAFNG</sequence>
<evidence type="ECO:0000313" key="1">
    <source>
        <dbReference type="EMBL" id="EEG33156.1"/>
    </source>
</evidence>
<keyword evidence="2" id="KW-1185">Reference proteome</keyword>
<dbReference type="AlphaFoldDB" id="C0EP32"/>
<dbReference type="eggNOG" id="ENOG502ZI9D">
    <property type="taxonomic scope" value="Bacteria"/>
</dbReference>
<dbReference type="RefSeq" id="WP_003680978.1">
    <property type="nucleotide sequence ID" value="NZ_ACEN01000080.1"/>
</dbReference>
<accession>C0EP32</accession>
<reference evidence="1 2" key="1">
    <citation type="submission" date="2009-01" db="EMBL/GenBank/DDBJ databases">
        <authorList>
            <person name="Fulton L."/>
            <person name="Clifton S."/>
            <person name="Chinwalla A.T."/>
            <person name="Mitreva M."/>
            <person name="Sodergren E."/>
            <person name="Weinstock G."/>
            <person name="Clifton S."/>
            <person name="Dooling D.J."/>
            <person name="Fulton B."/>
            <person name="Minx P."/>
            <person name="Pepin K.H."/>
            <person name="Johnson M."/>
            <person name="Bhonagiri V."/>
            <person name="Nash W.E."/>
            <person name="Mardis E.R."/>
            <person name="Wilson R.K."/>
        </authorList>
    </citation>
    <scope>NUCLEOTIDE SEQUENCE [LARGE SCALE GENOMIC DNA]</scope>
    <source>
        <strain evidence="1 2">NRL30031/H210</strain>
    </source>
</reference>
<gene>
    <name evidence="1" type="ORF">NEIFLAOT_01722</name>
</gene>
<name>C0EP32_NEIFL</name>